<evidence type="ECO:0000256" key="6">
    <source>
        <dbReference type="ARBA" id="ARBA00022806"/>
    </source>
</evidence>
<evidence type="ECO:0000259" key="12">
    <source>
        <dbReference type="PROSITE" id="PS51192"/>
    </source>
</evidence>
<dbReference type="HAMAP" id="MF_00983">
    <property type="entry name" value="PriA"/>
    <property type="match status" value="1"/>
</dbReference>
<dbReference type="EMBL" id="JALNMH010000001">
    <property type="protein sequence ID" value="MCK7592477.1"/>
    <property type="molecule type" value="Genomic_DNA"/>
</dbReference>
<feature type="binding site" evidence="11">
    <location>
        <position position="427"/>
    </location>
    <ligand>
        <name>Zn(2+)</name>
        <dbReference type="ChEBI" id="CHEBI:29105"/>
        <label>1</label>
    </ligand>
</feature>
<dbReference type="InterPro" id="IPR005259">
    <property type="entry name" value="PriA"/>
</dbReference>
<dbReference type="GO" id="GO:0016787">
    <property type="term" value="F:hydrolase activity"/>
    <property type="evidence" value="ECO:0007669"/>
    <property type="project" value="UniProtKB-KW"/>
</dbReference>
<dbReference type="PANTHER" id="PTHR30580:SF0">
    <property type="entry name" value="PRIMOSOMAL PROTEIN N"/>
    <property type="match status" value="1"/>
</dbReference>
<evidence type="ECO:0000256" key="8">
    <source>
        <dbReference type="ARBA" id="ARBA00022840"/>
    </source>
</evidence>
<keyword evidence="1 11" id="KW-0639">Primosome</keyword>
<proteinExistence type="inferred from homology"/>
<comment type="similarity">
    <text evidence="11">Belongs to the helicase family. PriA subfamily.</text>
</comment>
<evidence type="ECO:0000256" key="9">
    <source>
        <dbReference type="ARBA" id="ARBA00023125"/>
    </source>
</evidence>
<dbReference type="NCBIfam" id="TIGR00595">
    <property type="entry name" value="priA"/>
    <property type="match status" value="1"/>
</dbReference>
<dbReference type="SMART" id="SM00490">
    <property type="entry name" value="HELICc"/>
    <property type="match status" value="1"/>
</dbReference>
<dbReference type="InterPro" id="IPR027417">
    <property type="entry name" value="P-loop_NTPase"/>
</dbReference>
<dbReference type="NCBIfam" id="NF004067">
    <property type="entry name" value="PRK05580.1-4"/>
    <property type="match status" value="1"/>
</dbReference>
<keyword evidence="14" id="KW-1185">Reference proteome</keyword>
<comment type="cofactor">
    <cofactor evidence="11">
        <name>Zn(2+)</name>
        <dbReference type="ChEBI" id="CHEBI:29105"/>
    </cofactor>
    <text evidence="11">Binds 2 zinc ions per subunit.</text>
</comment>
<keyword evidence="10 11" id="KW-0413">Isomerase</keyword>
<dbReference type="InterPro" id="IPR011545">
    <property type="entry name" value="DEAD/DEAH_box_helicase_dom"/>
</dbReference>
<evidence type="ECO:0000313" key="14">
    <source>
        <dbReference type="Proteomes" id="UP001431449"/>
    </source>
</evidence>
<comment type="catalytic activity">
    <reaction evidence="11">
        <text>Couples ATP hydrolysis with the unwinding of duplex DNA by translocating in the 3'-5' direction.</text>
        <dbReference type="EC" id="5.6.2.4"/>
    </reaction>
</comment>
<feature type="domain" description="Helicase ATP-binding" evidence="12">
    <location>
        <begin position="202"/>
        <end position="368"/>
    </location>
</feature>
<dbReference type="Gene3D" id="3.40.1440.60">
    <property type="entry name" value="PriA, 3(prime) DNA-binding domain"/>
    <property type="match status" value="1"/>
</dbReference>
<feature type="binding site" evidence="11">
    <location>
        <position position="457"/>
    </location>
    <ligand>
        <name>Zn(2+)</name>
        <dbReference type="ChEBI" id="CHEBI:29105"/>
        <label>2</label>
    </ligand>
</feature>
<dbReference type="RefSeq" id="WP_248204752.1">
    <property type="nucleotide sequence ID" value="NZ_JALNMH010000001.1"/>
</dbReference>
<dbReference type="Pfam" id="PF18319">
    <property type="entry name" value="Zn_ribbon_PriA"/>
    <property type="match status" value="1"/>
</dbReference>
<evidence type="ECO:0000313" key="13">
    <source>
        <dbReference type="EMBL" id="MCK7592477.1"/>
    </source>
</evidence>
<dbReference type="SUPFAM" id="SSF52540">
    <property type="entry name" value="P-loop containing nucleoside triphosphate hydrolases"/>
    <property type="match status" value="1"/>
</dbReference>
<keyword evidence="7 11" id="KW-0862">Zinc</keyword>
<dbReference type="Pfam" id="PF18074">
    <property type="entry name" value="PriA_C"/>
    <property type="match status" value="1"/>
</dbReference>
<dbReference type="InterPro" id="IPR014001">
    <property type="entry name" value="Helicase_ATP-bd"/>
</dbReference>
<evidence type="ECO:0000256" key="10">
    <source>
        <dbReference type="ARBA" id="ARBA00023235"/>
    </source>
</evidence>
<feature type="binding site" evidence="11">
    <location>
        <position position="439"/>
    </location>
    <ligand>
        <name>Zn(2+)</name>
        <dbReference type="ChEBI" id="CHEBI:29105"/>
        <label>2</label>
    </ligand>
</feature>
<dbReference type="InterPro" id="IPR001650">
    <property type="entry name" value="Helicase_C-like"/>
</dbReference>
<feature type="binding site" evidence="11">
    <location>
        <position position="430"/>
    </location>
    <ligand>
        <name>Zn(2+)</name>
        <dbReference type="ChEBI" id="CHEBI:29105"/>
        <label>1</label>
    </ligand>
</feature>
<keyword evidence="2 11" id="KW-0235">DNA replication</keyword>
<dbReference type="SMART" id="SM00487">
    <property type="entry name" value="DEXDc"/>
    <property type="match status" value="1"/>
</dbReference>
<dbReference type="Proteomes" id="UP001431449">
    <property type="component" value="Unassembled WGS sequence"/>
</dbReference>
<organism evidence="13 14">
    <name type="scientific">Pseudomarimonas salicorniae</name>
    <dbReference type="NCBI Taxonomy" id="2933270"/>
    <lineage>
        <taxon>Bacteria</taxon>
        <taxon>Pseudomonadati</taxon>
        <taxon>Pseudomonadota</taxon>
        <taxon>Gammaproteobacteria</taxon>
        <taxon>Lysobacterales</taxon>
        <taxon>Lysobacteraceae</taxon>
        <taxon>Pseudomarimonas</taxon>
    </lineage>
</organism>
<evidence type="ECO:0000256" key="5">
    <source>
        <dbReference type="ARBA" id="ARBA00022801"/>
    </source>
</evidence>
<reference evidence="13" key="1">
    <citation type="submission" date="2022-04" db="EMBL/GenBank/DDBJ databases">
        <title>Lysobacter sp. CAU 1642 isolated from sea sand.</title>
        <authorList>
            <person name="Kim W."/>
        </authorList>
    </citation>
    <scope>NUCLEOTIDE SEQUENCE</scope>
    <source>
        <strain evidence="13">CAU 1642</strain>
    </source>
</reference>
<sequence length="722" mass="78153">MPPPVLRVALPLPLPTLFDYLPDDPDAPAAGWVGCRVRVRVGPRLLVGLVAAVAEHSEAPGALRTIETRLDPAPLIEGELWTSLHWLADYYRAPLGEVLALALPVPLRQGEALPEPDRDRFAACPEAPPRVRPGGRPAALWEALSAGPCGADDLALIDAGWRPRLRRWEAEGRLRRLPPEPPAPRPAHLALNAEQQAAVDALRGLDGFAPVLLQGVTGSGKTEVYLELLADVLAAGGQALVLVPEIALTPQTVRRFRARLGDAVRVLHSGLADGERAQAWTAMARGEPGVLVGTRSAALAPLPRGRLIIIDEEHDGSYKQQDGVRYSARDLLLVRGQALRVPVLLGSATPSLESLQQVERGRYRRLALTRRAGAGQPPEVTVLDVRAQRLQGGLARESLAAIEATLVAGGQVLVFRNRRGFAPVLLCHDCGYSAQCQRCDSAMTVHAGGRRLHCHHCGAQRPPPNACPDCGSLGLQPQGQGTERLEAFLAERFREVPVVRIDRDSTRRRDALVELLGKLGERPGILVGTQMLAKGHDLAQLALVVVVGVDEGLYSPDFRAAERLSQLLIQVAGRAGRAERRGRVLLQTHHPQHPLLATLLSGGYPAAASELLAERRLLGYPPAAHWALIRAEAQQDADWQGFLDQARTLLAEPALDAGVDLRGPLPAPKPRRAGFQRGQLLLAAGQRPALQRVLDATWRQLHSLPLARRVRWSLDVDPVDLF</sequence>
<evidence type="ECO:0000256" key="3">
    <source>
        <dbReference type="ARBA" id="ARBA00022723"/>
    </source>
</evidence>
<feature type="binding site" evidence="11">
    <location>
        <position position="436"/>
    </location>
    <ligand>
        <name>Zn(2+)</name>
        <dbReference type="ChEBI" id="CHEBI:29105"/>
        <label>2</label>
    </ligand>
</feature>
<dbReference type="InterPro" id="IPR042115">
    <property type="entry name" value="PriA_3primeBD_sf"/>
</dbReference>
<feature type="binding site" evidence="11">
    <location>
        <position position="467"/>
    </location>
    <ligand>
        <name>Zn(2+)</name>
        <dbReference type="ChEBI" id="CHEBI:29105"/>
        <label>1</label>
    </ligand>
</feature>
<comment type="function">
    <text evidence="11">Initiates the restart of stalled replication forks, which reloads the replicative helicase on sites other than the origin of replication. Recognizes and binds to abandoned replication forks and remodels them to uncover a helicase loading site. Promotes assembly of the primosome at these replication forks.</text>
</comment>
<dbReference type="InterPro" id="IPR040498">
    <property type="entry name" value="PriA_CRR"/>
</dbReference>
<keyword evidence="4 11" id="KW-0547">Nucleotide-binding</keyword>
<dbReference type="PANTHER" id="PTHR30580">
    <property type="entry name" value="PRIMOSOMAL PROTEIN N"/>
    <property type="match status" value="1"/>
</dbReference>
<evidence type="ECO:0000256" key="2">
    <source>
        <dbReference type="ARBA" id="ARBA00022705"/>
    </source>
</evidence>
<comment type="caution">
    <text evidence="13">The sequence shown here is derived from an EMBL/GenBank/DDBJ whole genome shotgun (WGS) entry which is preliminary data.</text>
</comment>
<dbReference type="InterPro" id="IPR041236">
    <property type="entry name" value="PriA_C"/>
</dbReference>
<comment type="catalytic activity">
    <reaction evidence="11">
        <text>ATP + H2O = ADP + phosphate + H(+)</text>
        <dbReference type="Rhea" id="RHEA:13065"/>
        <dbReference type="ChEBI" id="CHEBI:15377"/>
        <dbReference type="ChEBI" id="CHEBI:15378"/>
        <dbReference type="ChEBI" id="CHEBI:30616"/>
        <dbReference type="ChEBI" id="CHEBI:43474"/>
        <dbReference type="ChEBI" id="CHEBI:456216"/>
        <dbReference type="EC" id="5.6.2.4"/>
    </reaction>
</comment>
<accession>A0ABT0GD57</accession>
<keyword evidence="8 11" id="KW-0067">ATP-binding</keyword>
<dbReference type="CDD" id="cd17929">
    <property type="entry name" value="DEXHc_priA"/>
    <property type="match status" value="1"/>
</dbReference>
<name>A0ABT0GD57_9GAMM</name>
<dbReference type="Pfam" id="PF00270">
    <property type="entry name" value="DEAD"/>
    <property type="match status" value="1"/>
</dbReference>
<keyword evidence="3 11" id="KW-0479">Metal-binding</keyword>
<feature type="binding site" evidence="11">
    <location>
        <position position="454"/>
    </location>
    <ligand>
        <name>Zn(2+)</name>
        <dbReference type="ChEBI" id="CHEBI:29105"/>
        <label>2</label>
    </ligand>
</feature>
<feature type="binding site" evidence="11">
    <location>
        <position position="470"/>
    </location>
    <ligand>
        <name>Zn(2+)</name>
        <dbReference type="ChEBI" id="CHEBI:29105"/>
        <label>1</label>
    </ligand>
</feature>
<gene>
    <name evidence="11" type="primary">priA</name>
    <name evidence="13" type="ORF">M0G41_02205</name>
</gene>
<evidence type="ECO:0000256" key="1">
    <source>
        <dbReference type="ARBA" id="ARBA00022515"/>
    </source>
</evidence>
<dbReference type="Pfam" id="PF17764">
    <property type="entry name" value="PriA_3primeBD"/>
    <property type="match status" value="1"/>
</dbReference>
<dbReference type="Gene3D" id="3.40.50.300">
    <property type="entry name" value="P-loop containing nucleotide triphosphate hydrolases"/>
    <property type="match status" value="2"/>
</dbReference>
<evidence type="ECO:0000256" key="4">
    <source>
        <dbReference type="ARBA" id="ARBA00022741"/>
    </source>
</evidence>
<dbReference type="InterPro" id="IPR041222">
    <property type="entry name" value="PriA_3primeBD"/>
</dbReference>
<keyword evidence="6 11" id="KW-0347">Helicase</keyword>
<protein>
    <recommendedName>
        <fullName evidence="11">Replication restart protein PriA</fullName>
    </recommendedName>
    <alternativeName>
        <fullName evidence="11">ATP-dependent DNA helicase PriA</fullName>
        <ecNumber evidence="11">5.6.2.4</ecNumber>
    </alternativeName>
    <alternativeName>
        <fullName evidence="11">DNA 3'-5' helicase PriA</fullName>
    </alternativeName>
</protein>
<evidence type="ECO:0000256" key="7">
    <source>
        <dbReference type="ARBA" id="ARBA00022833"/>
    </source>
</evidence>
<dbReference type="PROSITE" id="PS51192">
    <property type="entry name" value="HELICASE_ATP_BIND_1"/>
    <property type="match status" value="1"/>
</dbReference>
<keyword evidence="5 11" id="KW-0378">Hydrolase</keyword>
<dbReference type="Pfam" id="PF00271">
    <property type="entry name" value="Helicase_C"/>
    <property type="match status" value="1"/>
</dbReference>
<dbReference type="EC" id="5.6.2.4" evidence="11"/>
<comment type="subunit">
    <text evidence="11">Component of the replication restart primosome.</text>
</comment>
<keyword evidence="9 11" id="KW-0238">DNA-binding</keyword>
<evidence type="ECO:0000256" key="11">
    <source>
        <dbReference type="HAMAP-Rule" id="MF_00983"/>
    </source>
</evidence>